<accession>G7YIQ1</accession>
<dbReference type="EMBL" id="DF143361">
    <property type="protein sequence ID" value="GAA52834.1"/>
    <property type="molecule type" value="Genomic_DNA"/>
</dbReference>
<keyword evidence="2" id="KW-1185">Reference proteome</keyword>
<dbReference type="Proteomes" id="UP000008909">
    <property type="component" value="Unassembled WGS sequence"/>
</dbReference>
<name>G7YIQ1_CLOSI</name>
<feature type="non-terminal residue" evidence="1">
    <location>
        <position position="432"/>
    </location>
</feature>
<reference key="2">
    <citation type="submission" date="2011-10" db="EMBL/GenBank/DDBJ databases">
        <title>The genome and transcriptome sequence of Clonorchis sinensis provide insights into the carcinogenic liver fluke.</title>
        <authorList>
            <person name="Wang X."/>
            <person name="Huang Y."/>
            <person name="Chen W."/>
            <person name="Liu H."/>
            <person name="Guo L."/>
            <person name="Chen Y."/>
            <person name="Luo F."/>
            <person name="Zhou W."/>
            <person name="Sun J."/>
            <person name="Mao Q."/>
            <person name="Liang P."/>
            <person name="Zhou C."/>
            <person name="Tian Y."/>
            <person name="Men J."/>
            <person name="Lv X."/>
            <person name="Huang L."/>
            <person name="Zhou J."/>
            <person name="Hu Y."/>
            <person name="Li R."/>
            <person name="Zhang F."/>
            <person name="Lei H."/>
            <person name="Li X."/>
            <person name="Hu X."/>
            <person name="Liang C."/>
            <person name="Xu J."/>
            <person name="Wu Z."/>
            <person name="Yu X."/>
        </authorList>
    </citation>
    <scope>NUCLEOTIDE SEQUENCE</scope>
    <source>
        <strain>Henan</strain>
    </source>
</reference>
<gene>
    <name evidence="1" type="ORF">CLF_108883</name>
</gene>
<evidence type="ECO:0000313" key="1">
    <source>
        <dbReference type="EMBL" id="GAA52834.1"/>
    </source>
</evidence>
<dbReference type="AlphaFoldDB" id="G7YIQ1"/>
<organism evidence="1 2">
    <name type="scientific">Clonorchis sinensis</name>
    <name type="common">Chinese liver fluke</name>
    <dbReference type="NCBI Taxonomy" id="79923"/>
    <lineage>
        <taxon>Eukaryota</taxon>
        <taxon>Metazoa</taxon>
        <taxon>Spiralia</taxon>
        <taxon>Lophotrochozoa</taxon>
        <taxon>Platyhelminthes</taxon>
        <taxon>Trematoda</taxon>
        <taxon>Digenea</taxon>
        <taxon>Opisthorchiida</taxon>
        <taxon>Opisthorchiata</taxon>
        <taxon>Opisthorchiidae</taxon>
        <taxon>Clonorchis</taxon>
    </lineage>
</organism>
<reference evidence="1" key="1">
    <citation type="journal article" date="2011" name="Genome Biol.">
        <title>The draft genome of the carcinogenic human liver fluke Clonorchis sinensis.</title>
        <authorList>
            <person name="Wang X."/>
            <person name="Chen W."/>
            <person name="Huang Y."/>
            <person name="Sun J."/>
            <person name="Men J."/>
            <person name="Liu H."/>
            <person name="Luo F."/>
            <person name="Guo L."/>
            <person name="Lv X."/>
            <person name="Deng C."/>
            <person name="Zhou C."/>
            <person name="Fan Y."/>
            <person name="Li X."/>
            <person name="Huang L."/>
            <person name="Hu Y."/>
            <person name="Liang C."/>
            <person name="Hu X."/>
            <person name="Xu J."/>
            <person name="Yu X."/>
        </authorList>
    </citation>
    <scope>NUCLEOTIDE SEQUENCE [LARGE SCALE GENOMIC DNA]</scope>
    <source>
        <strain evidence="1">Henan</strain>
    </source>
</reference>
<sequence length="432" mass="49603">MNLFRTIVLLSWRNHSIESTPRGGGKNWTRGSCDSEEDLKGFRVTRRFVIYPTIRIAEYVSLTRVMTRQVEHKFDEKPGDYAYLMSPNWKGKTSRGTSKRFQQSYKYLETINTVIPPFLMKTRTLRITGFGGRFAENSKVPYDENSNSIHVHTSFESSVFCREYRPFWSANIEICTKHLNLIQYAEFSYSLQTGGPHGFQTSGFCFLVRQSGRPNGNARYSRTVKGRIKDRFIEASSEQTEWIHTVRRRYNFARLSEADVVTGCKNPQPNESDVRVISSELKKIRNCGFAGQKTESKSGAATQFRMLLETEVKVSMLSRQLSRFNTFGANEQNPVLIYWRHTPRMTVCTLCMCLKTIKCYCNIGWDQTLTDCLQISRSTSSRWTNQSYHSSVNAFTCSDVIIRLRPLCAGGLIATRSTRIPDIRGSKPDLVK</sequence>
<proteinExistence type="predicted"/>
<protein>
    <submittedName>
        <fullName evidence="1">Uncharacterized protein</fullName>
    </submittedName>
</protein>
<evidence type="ECO:0000313" key="2">
    <source>
        <dbReference type="Proteomes" id="UP000008909"/>
    </source>
</evidence>